<evidence type="ECO:0000256" key="4">
    <source>
        <dbReference type="ARBA" id="ARBA00023136"/>
    </source>
</evidence>
<dbReference type="InterPro" id="IPR052165">
    <property type="entry name" value="Membrane_assoc_protease"/>
</dbReference>
<evidence type="ECO:0000313" key="8">
    <source>
        <dbReference type="Proteomes" id="UP001157440"/>
    </source>
</evidence>
<keyword evidence="8" id="KW-1185">Reference proteome</keyword>
<dbReference type="PANTHER" id="PTHR33507:SF3">
    <property type="entry name" value="INNER MEMBRANE PROTEIN YBBJ"/>
    <property type="match status" value="1"/>
</dbReference>
<dbReference type="GO" id="GO:0005886">
    <property type="term" value="C:plasma membrane"/>
    <property type="evidence" value="ECO:0007669"/>
    <property type="project" value="TreeGrafter"/>
</dbReference>
<dbReference type="InterPro" id="IPR012340">
    <property type="entry name" value="NA-bd_OB-fold"/>
</dbReference>
<keyword evidence="2 5" id="KW-0812">Transmembrane</keyword>
<dbReference type="EMBL" id="BSPL01000011">
    <property type="protein sequence ID" value="GLS69307.1"/>
    <property type="molecule type" value="Genomic_DNA"/>
</dbReference>
<comment type="caution">
    <text evidence="7">The sequence shown here is derived from an EMBL/GenBank/DDBJ whole genome shotgun (WGS) entry which is preliminary data.</text>
</comment>
<evidence type="ECO:0000256" key="3">
    <source>
        <dbReference type="ARBA" id="ARBA00022989"/>
    </source>
</evidence>
<dbReference type="PANTHER" id="PTHR33507">
    <property type="entry name" value="INNER MEMBRANE PROTEIN YBBJ"/>
    <property type="match status" value="1"/>
</dbReference>
<accession>A0AA37TC59</accession>
<feature type="transmembrane region" description="Helical" evidence="5">
    <location>
        <begin position="12"/>
        <end position="31"/>
    </location>
</feature>
<reference evidence="8" key="1">
    <citation type="journal article" date="2019" name="Int. J. Syst. Evol. Microbiol.">
        <title>The Global Catalogue of Microorganisms (GCM) 10K type strain sequencing project: providing services to taxonomists for standard genome sequencing and annotation.</title>
        <authorList>
            <consortium name="The Broad Institute Genomics Platform"/>
            <consortium name="The Broad Institute Genome Sequencing Center for Infectious Disease"/>
            <person name="Wu L."/>
            <person name="Ma J."/>
        </authorList>
    </citation>
    <scope>NUCLEOTIDE SEQUENCE [LARGE SCALE GENOMIC DNA]</scope>
    <source>
        <strain evidence="8">NBRC 103632</strain>
    </source>
</reference>
<keyword evidence="3 5" id="KW-1133">Transmembrane helix</keyword>
<dbReference type="Pfam" id="PF01957">
    <property type="entry name" value="NfeD"/>
    <property type="match status" value="1"/>
</dbReference>
<dbReference type="InterPro" id="IPR002810">
    <property type="entry name" value="NfeD-like_C"/>
</dbReference>
<name>A0AA37TC59_9HYPH</name>
<comment type="subcellular location">
    <subcellularLocation>
        <location evidence="1">Membrane</location>
        <topology evidence="1">Multi-pass membrane protein</topology>
    </subcellularLocation>
</comment>
<evidence type="ECO:0000256" key="2">
    <source>
        <dbReference type="ARBA" id="ARBA00022692"/>
    </source>
</evidence>
<evidence type="ECO:0000256" key="1">
    <source>
        <dbReference type="ARBA" id="ARBA00004141"/>
    </source>
</evidence>
<dbReference type="Proteomes" id="UP001157440">
    <property type="component" value="Unassembled WGS sequence"/>
</dbReference>
<proteinExistence type="predicted"/>
<gene>
    <name evidence="7" type="ORF">GCM10007890_13200</name>
</gene>
<dbReference type="Gene3D" id="2.40.50.140">
    <property type="entry name" value="Nucleic acid-binding proteins"/>
    <property type="match status" value="1"/>
</dbReference>
<organism evidence="7 8">
    <name type="scientific">Methylobacterium tardum</name>
    <dbReference type="NCBI Taxonomy" id="374432"/>
    <lineage>
        <taxon>Bacteria</taxon>
        <taxon>Pseudomonadati</taxon>
        <taxon>Pseudomonadota</taxon>
        <taxon>Alphaproteobacteria</taxon>
        <taxon>Hyphomicrobiales</taxon>
        <taxon>Methylobacteriaceae</taxon>
        <taxon>Methylobacterium</taxon>
    </lineage>
</organism>
<dbReference type="AlphaFoldDB" id="A0AA37TC59"/>
<sequence length="152" mass="15824">MPMTLTSVLSAVESVGAAWIWVIAGLILAAAEILIPGVFLIWLGLAALATGLAAAAIAMPWQGQTLLFAGLAVVLVGIASRLHRRGAGGPALNRPDRGLIGREAILEEPIVQGAGRIRFDDTLWRITGPEMAVGERVRVTGISGTVLRVEAA</sequence>
<feature type="domain" description="NfeD-like C-terminal" evidence="6">
    <location>
        <begin position="98"/>
        <end position="150"/>
    </location>
</feature>
<keyword evidence="4 5" id="KW-0472">Membrane</keyword>
<feature type="transmembrane region" description="Helical" evidence="5">
    <location>
        <begin position="38"/>
        <end position="59"/>
    </location>
</feature>
<evidence type="ECO:0000259" key="6">
    <source>
        <dbReference type="Pfam" id="PF01957"/>
    </source>
</evidence>
<protein>
    <submittedName>
        <fullName evidence="7">Membrane protein</fullName>
    </submittedName>
</protein>
<evidence type="ECO:0000313" key="7">
    <source>
        <dbReference type="EMBL" id="GLS69307.1"/>
    </source>
</evidence>
<feature type="transmembrane region" description="Helical" evidence="5">
    <location>
        <begin position="65"/>
        <end position="82"/>
    </location>
</feature>
<evidence type="ECO:0000256" key="5">
    <source>
        <dbReference type="SAM" id="Phobius"/>
    </source>
</evidence>